<proteinExistence type="predicted"/>
<sequence length="346" mass="38260">MLSNELIKFSDGKTDFYEAAVSYFCDKQQSQENKNLLDMAFFSEIERKSGVSREGLDSMAWASNPSVQWAYFAVRDAVIDAIIPTTILPQFGIFADFRTQAPGDITKFTIKPNSFYTVSLSANGERTTHRQKKYNTDLVVAPIDHIITVYTDWFRVMSGKESPTDMFTLVVRSLENAMYEDALGALMTGLESIPVGAQNVTGAFDMKTLVQMCETVQYRNSGVRPIICGSATALMNVIPDSTSGYRLNVDGEGNGRIELLKSIMGYTVMKLDNAVSPAGKLILPDNKIFVVSPSQDKLVKGVMTAGFQNGNQFFENADLTSNQTYRRAFNFIYASAAHAAVYNIDA</sequence>
<accession>A0A8S5R2Z1</accession>
<name>A0A8S5R2Z1_9CAUD</name>
<reference evidence="1" key="1">
    <citation type="journal article" date="2021" name="Proc. Natl. Acad. Sci. U.S.A.">
        <title>A Catalog of Tens of Thousands of Viruses from Human Metagenomes Reveals Hidden Associations with Chronic Diseases.</title>
        <authorList>
            <person name="Tisza M.J."/>
            <person name="Buck C.B."/>
        </authorList>
    </citation>
    <scope>NUCLEOTIDE SEQUENCE</scope>
    <source>
        <strain evidence="1">Ct6d71</strain>
    </source>
</reference>
<organism evidence="1">
    <name type="scientific">Siphoviridae sp. ct6d71</name>
    <dbReference type="NCBI Taxonomy" id="2826298"/>
    <lineage>
        <taxon>Viruses</taxon>
        <taxon>Duplodnaviria</taxon>
        <taxon>Heunggongvirae</taxon>
        <taxon>Uroviricota</taxon>
        <taxon>Caudoviricetes</taxon>
    </lineage>
</organism>
<protein>
    <submittedName>
        <fullName evidence="1">Capsid protein</fullName>
    </submittedName>
</protein>
<dbReference type="EMBL" id="BK015797">
    <property type="protein sequence ID" value="DAE25341.1"/>
    <property type="molecule type" value="Genomic_DNA"/>
</dbReference>
<evidence type="ECO:0000313" key="1">
    <source>
        <dbReference type="EMBL" id="DAE25341.1"/>
    </source>
</evidence>